<comment type="caution">
    <text evidence="3">The sequence shown here is derived from an EMBL/GenBank/DDBJ whole genome shotgun (WGS) entry which is preliminary data.</text>
</comment>
<dbReference type="EMBL" id="JAVXUP010001626">
    <property type="protein sequence ID" value="KAK3009644.1"/>
    <property type="molecule type" value="Genomic_DNA"/>
</dbReference>
<reference evidence="3" key="1">
    <citation type="submission" date="2022-12" db="EMBL/GenBank/DDBJ databases">
        <title>Draft genome assemblies for two species of Escallonia (Escalloniales).</title>
        <authorList>
            <person name="Chanderbali A."/>
            <person name="Dervinis C."/>
            <person name="Anghel I."/>
            <person name="Soltis D."/>
            <person name="Soltis P."/>
            <person name="Zapata F."/>
        </authorList>
    </citation>
    <scope>NUCLEOTIDE SEQUENCE</scope>
    <source>
        <strain evidence="3">UCBG64.0493</strain>
        <tissue evidence="3">Leaf</tissue>
    </source>
</reference>
<keyword evidence="1" id="KW-0694">RNA-binding</keyword>
<dbReference type="Pfam" id="PF22891">
    <property type="entry name" value="KH_PNO1_2nd"/>
    <property type="match status" value="1"/>
</dbReference>
<gene>
    <name evidence="3" type="ORF">RJ639_015183</name>
</gene>
<dbReference type="Gene3D" id="3.30.1370.10">
    <property type="entry name" value="K Homology domain, type 1"/>
    <property type="match status" value="1"/>
</dbReference>
<feature type="domain" description="PNO1 second type I KH" evidence="2">
    <location>
        <begin position="129"/>
        <end position="205"/>
    </location>
</feature>
<dbReference type="InterPro" id="IPR036612">
    <property type="entry name" value="KH_dom_type_1_sf"/>
</dbReference>
<evidence type="ECO:0000313" key="4">
    <source>
        <dbReference type="Proteomes" id="UP001188597"/>
    </source>
</evidence>
<sequence length="230" mass="25087">MLINAKHVFEHSVNLCLAGGAQQIDRMMQSSEGATPMEILGVPVLPHRLAPLTKAWAEICKVIYEEMKIDIRMNPKKRMVKMRVKADTPDAGNLQKCANFLSAFMLGFEVVDARALLFDDDIRVESFALANLEAAAGEALSDGLARLSSGDGGKEKLAIENSTETRIVIGDERLHILGSFTGIIIAREFISDVVKGLPAPNVESRQRAGLVKLINLAFIKIKLCVQVFGA</sequence>
<evidence type="ECO:0000313" key="3">
    <source>
        <dbReference type="EMBL" id="KAK3009644.1"/>
    </source>
</evidence>
<dbReference type="Proteomes" id="UP001188597">
    <property type="component" value="Unassembled WGS sequence"/>
</dbReference>
<dbReference type="PANTHER" id="PTHR12826">
    <property type="entry name" value="RIBONUCLEASE Y"/>
    <property type="match status" value="1"/>
</dbReference>
<dbReference type="SUPFAM" id="SSF54791">
    <property type="entry name" value="Eukaryotic type KH-domain (KH-domain type I)"/>
    <property type="match status" value="1"/>
</dbReference>
<accession>A0AA89AMG3</accession>
<dbReference type="AlphaFoldDB" id="A0AA89AMG3"/>
<proteinExistence type="predicted"/>
<protein>
    <recommendedName>
        <fullName evidence="2">PNO1 second type I KH domain-containing protein</fullName>
    </recommendedName>
</protein>
<organism evidence="3 4">
    <name type="scientific">Escallonia herrerae</name>
    <dbReference type="NCBI Taxonomy" id="1293975"/>
    <lineage>
        <taxon>Eukaryota</taxon>
        <taxon>Viridiplantae</taxon>
        <taxon>Streptophyta</taxon>
        <taxon>Embryophyta</taxon>
        <taxon>Tracheophyta</taxon>
        <taxon>Spermatophyta</taxon>
        <taxon>Magnoliopsida</taxon>
        <taxon>eudicotyledons</taxon>
        <taxon>Gunneridae</taxon>
        <taxon>Pentapetalae</taxon>
        <taxon>asterids</taxon>
        <taxon>campanulids</taxon>
        <taxon>Escalloniales</taxon>
        <taxon>Escalloniaceae</taxon>
        <taxon>Escallonia</taxon>
    </lineage>
</organism>
<name>A0AA89AMG3_9ASTE</name>
<dbReference type="GO" id="GO:0005634">
    <property type="term" value="C:nucleus"/>
    <property type="evidence" value="ECO:0007669"/>
    <property type="project" value="TreeGrafter"/>
</dbReference>
<dbReference type="PANTHER" id="PTHR12826:SF13">
    <property type="entry name" value="RNA-BINDING PROTEIN PNO1"/>
    <property type="match status" value="1"/>
</dbReference>
<dbReference type="GO" id="GO:0003723">
    <property type="term" value="F:RNA binding"/>
    <property type="evidence" value="ECO:0007669"/>
    <property type="project" value="UniProtKB-KW"/>
</dbReference>
<evidence type="ECO:0000256" key="1">
    <source>
        <dbReference type="ARBA" id="ARBA00022884"/>
    </source>
</evidence>
<dbReference type="InterPro" id="IPR055211">
    <property type="entry name" value="KH_PNO1_2nd"/>
</dbReference>
<evidence type="ECO:0000259" key="2">
    <source>
        <dbReference type="Pfam" id="PF22891"/>
    </source>
</evidence>
<keyword evidence="4" id="KW-1185">Reference proteome</keyword>